<evidence type="ECO:0000313" key="2">
    <source>
        <dbReference type="EMBL" id="AZZ40288.1"/>
    </source>
</evidence>
<proteinExistence type="predicted"/>
<organism evidence="2 3">
    <name type="scientific">Acidipropionibacterium jensenii</name>
    <dbReference type="NCBI Taxonomy" id="1749"/>
    <lineage>
        <taxon>Bacteria</taxon>
        <taxon>Bacillati</taxon>
        <taxon>Actinomycetota</taxon>
        <taxon>Actinomycetes</taxon>
        <taxon>Propionibacteriales</taxon>
        <taxon>Propionibacteriaceae</taxon>
        <taxon>Acidipropionibacterium</taxon>
    </lineage>
</organism>
<dbReference type="EMBL" id="CP025570">
    <property type="protein sequence ID" value="AZZ40288.1"/>
    <property type="molecule type" value="Genomic_DNA"/>
</dbReference>
<name>A0A3Q9UM82_9ACTN</name>
<reference evidence="3" key="1">
    <citation type="submission" date="2017-12" db="EMBL/GenBank/DDBJ databases">
        <title>Whole genome sequencing of Acidipropionibacterium jensenii strains JS279 and JS280.</title>
        <authorList>
            <person name="Deptula P."/>
            <person name="Laine P."/>
            <person name="Smolander O.-P."/>
            <person name="Paulin L."/>
            <person name="Auvinen P."/>
            <person name="Varmanen P."/>
        </authorList>
    </citation>
    <scope>NUCLEOTIDE SEQUENCE [LARGE SCALE GENOMIC DNA]</scope>
    <source>
        <strain evidence="3">JS280</strain>
    </source>
</reference>
<dbReference type="KEGG" id="aji:C0Z10_11650"/>
<evidence type="ECO:0000313" key="3">
    <source>
        <dbReference type="Proteomes" id="UP000285875"/>
    </source>
</evidence>
<accession>A0A3Q9UM82</accession>
<dbReference type="InterPro" id="IPR021530">
    <property type="entry name" value="AllH-like"/>
</dbReference>
<sequence length="333" mass="33949">MLHLRGRGPGAGLRDRRGMTVPVGLPPASPVSSASPVSPVSAPVGLRACEVSAPVARCSTGRTADGSDHGSGRARTTPAGTVVGVFAHSVSIRCQDPHGVPLIVSLSDVPVDSVAQARIPADRLADLRLEGIGTPVALETAGAAVVASRITAHGTPAVFSPPASWFDTADGRRFGVPRLERAAEAIWGDQDAEALEALCGLGIGLTPSGDDALIGLIATARTAGLGTRVIGRFTEILTSPRAAGLTTETSLCHLRLAVGGDFSATVLDLLDALIADHDSPTTGQPRIATAVARLAHTGHSSGADLMAGVAALTRRLAHQQRSSEPSESGRDQQ</sequence>
<dbReference type="AlphaFoldDB" id="A0A3Q9UM82"/>
<dbReference type="Pfam" id="PF11392">
    <property type="entry name" value="AllH"/>
    <property type="match status" value="1"/>
</dbReference>
<dbReference type="Proteomes" id="UP000285875">
    <property type="component" value="Chromosome"/>
</dbReference>
<protein>
    <submittedName>
        <fullName evidence="2">DUF2877 domain-containing protein</fullName>
    </submittedName>
</protein>
<gene>
    <name evidence="2" type="ORF">C0Z10_11650</name>
</gene>
<feature type="region of interest" description="Disordered" evidence="1">
    <location>
        <begin position="1"/>
        <end position="37"/>
    </location>
</feature>
<evidence type="ECO:0000256" key="1">
    <source>
        <dbReference type="SAM" id="MobiDB-lite"/>
    </source>
</evidence>